<dbReference type="GO" id="GO:0008422">
    <property type="term" value="F:beta-glucosidase activity"/>
    <property type="evidence" value="ECO:0007669"/>
    <property type="project" value="TreeGrafter"/>
</dbReference>
<proteinExistence type="inferred from homology"/>
<dbReference type="PANTHER" id="PTHR10353:SF36">
    <property type="entry name" value="LP05116P"/>
    <property type="match status" value="1"/>
</dbReference>
<evidence type="ECO:0000256" key="3">
    <source>
        <dbReference type="ARBA" id="ARBA00023295"/>
    </source>
</evidence>
<dbReference type="Gene3D" id="3.20.20.80">
    <property type="entry name" value="Glycosidases"/>
    <property type="match status" value="1"/>
</dbReference>
<gene>
    <name evidence="5" type="ORF">EWE75_22900</name>
</gene>
<dbReference type="GO" id="GO:0005829">
    <property type="term" value="C:cytosol"/>
    <property type="evidence" value="ECO:0007669"/>
    <property type="project" value="TreeGrafter"/>
</dbReference>
<dbReference type="InterPro" id="IPR001360">
    <property type="entry name" value="Glyco_hydro_1"/>
</dbReference>
<dbReference type="PANTHER" id="PTHR10353">
    <property type="entry name" value="GLYCOSYL HYDROLASE"/>
    <property type="match status" value="1"/>
</dbReference>
<dbReference type="GO" id="GO:0016052">
    <property type="term" value="P:carbohydrate catabolic process"/>
    <property type="evidence" value="ECO:0007669"/>
    <property type="project" value="TreeGrafter"/>
</dbReference>
<evidence type="ECO:0000256" key="2">
    <source>
        <dbReference type="ARBA" id="ARBA00022801"/>
    </source>
</evidence>
<dbReference type="AlphaFoldDB" id="A0A4Q6XH04"/>
<comment type="similarity">
    <text evidence="1 4">Belongs to the glycosyl hydrolase 1 family.</text>
</comment>
<keyword evidence="6" id="KW-1185">Reference proteome</keyword>
<evidence type="ECO:0000256" key="1">
    <source>
        <dbReference type="ARBA" id="ARBA00010838"/>
    </source>
</evidence>
<evidence type="ECO:0000313" key="6">
    <source>
        <dbReference type="Proteomes" id="UP000292085"/>
    </source>
</evidence>
<evidence type="ECO:0000313" key="5">
    <source>
        <dbReference type="EMBL" id="RZF59220.1"/>
    </source>
</evidence>
<dbReference type="EMBL" id="SGIS01000072">
    <property type="protein sequence ID" value="RZF59220.1"/>
    <property type="molecule type" value="Genomic_DNA"/>
</dbReference>
<dbReference type="InterPro" id="IPR017853">
    <property type="entry name" value="GH"/>
</dbReference>
<organism evidence="5 6">
    <name type="scientific">Sphingomonas populi</name>
    <dbReference type="NCBI Taxonomy" id="2484750"/>
    <lineage>
        <taxon>Bacteria</taxon>
        <taxon>Pseudomonadati</taxon>
        <taxon>Pseudomonadota</taxon>
        <taxon>Alphaproteobacteria</taxon>
        <taxon>Sphingomonadales</taxon>
        <taxon>Sphingomonadaceae</taxon>
        <taxon>Sphingomonas</taxon>
    </lineage>
</organism>
<accession>A0A4Q6XH04</accession>
<protein>
    <submittedName>
        <fullName evidence="5">Glycoside hydrolase family 1 protein</fullName>
    </submittedName>
</protein>
<sequence>MAAAVGVAAPPARSAVLPGAARAFPKGFLWGTATAAHQVEGNNWNSDWWLLETVPRTIIKEPSGTACDHYRLYPQDIARIAALGLGSYRFSVEWARIEPAPGQYDRAVLDHYRDMLSACRQHGLHTVVTLHHFTSPLWFAVQGGFENADAIGAFTRYAEAVVQHCGDLIDTLCTFNEANLSFMDFVPLPVLEPMLDAAQVATKSPHWRSFLFDDVAISKPIVRQCHVSARRAIKAIRPKLPVGLTLAMSDVQDAPGAPGAGAAERSRRYDVWLEGARDDDFVGVQNYTRERIGTAGPIAPPAGSLLTQLNQEYYPAGLAGAVRYAAHMTARPILVTENGIGIDDDRVRARYISEALGGLHKCIADGIDVRGYWHWSAMDNFEWLFGYGPKFGLMAVDRETQVRTAKPSADVLSAIAKANAIIA</sequence>
<dbReference type="SUPFAM" id="SSF51445">
    <property type="entry name" value="(Trans)glycosidases"/>
    <property type="match status" value="1"/>
</dbReference>
<name>A0A4Q6XH04_9SPHN</name>
<comment type="caution">
    <text evidence="5">The sequence shown here is derived from an EMBL/GenBank/DDBJ whole genome shotgun (WGS) entry which is preliminary data.</text>
</comment>
<dbReference type="Proteomes" id="UP000292085">
    <property type="component" value="Unassembled WGS sequence"/>
</dbReference>
<dbReference type="Pfam" id="PF00232">
    <property type="entry name" value="Glyco_hydro_1"/>
    <property type="match status" value="2"/>
</dbReference>
<dbReference type="OrthoDB" id="9765195at2"/>
<dbReference type="PRINTS" id="PR00131">
    <property type="entry name" value="GLHYDRLASE1"/>
</dbReference>
<reference evidence="5 6" key="1">
    <citation type="submission" date="2019-02" db="EMBL/GenBank/DDBJ databases">
        <authorList>
            <person name="Li Y."/>
        </authorList>
    </citation>
    <scope>NUCLEOTIDE SEQUENCE [LARGE SCALE GENOMIC DNA]</scope>
    <source>
        <strain evidence="5 6">3-7</strain>
    </source>
</reference>
<evidence type="ECO:0000256" key="4">
    <source>
        <dbReference type="RuleBase" id="RU003690"/>
    </source>
</evidence>
<keyword evidence="2 5" id="KW-0378">Hydrolase</keyword>
<keyword evidence="3" id="KW-0326">Glycosidase</keyword>